<feature type="transmembrane region" description="Helical" evidence="1">
    <location>
        <begin position="374"/>
        <end position="392"/>
    </location>
</feature>
<organism evidence="2 3">
    <name type="scientific">Actinomycetospora chibensis</name>
    <dbReference type="NCBI Taxonomy" id="663606"/>
    <lineage>
        <taxon>Bacteria</taxon>
        <taxon>Bacillati</taxon>
        <taxon>Actinomycetota</taxon>
        <taxon>Actinomycetes</taxon>
        <taxon>Pseudonocardiales</taxon>
        <taxon>Pseudonocardiaceae</taxon>
        <taxon>Actinomycetospora</taxon>
    </lineage>
</organism>
<feature type="transmembrane region" description="Helical" evidence="1">
    <location>
        <begin position="346"/>
        <end position="368"/>
    </location>
</feature>
<dbReference type="Pfam" id="PF06197">
    <property type="entry name" value="DUF998"/>
    <property type="match status" value="2"/>
</dbReference>
<feature type="transmembrane region" description="Helical" evidence="1">
    <location>
        <begin position="88"/>
        <end position="109"/>
    </location>
</feature>
<dbReference type="RefSeq" id="WP_274188947.1">
    <property type="nucleotide sequence ID" value="NZ_BAABHN010000001.1"/>
</dbReference>
<keyword evidence="3" id="KW-1185">Reference proteome</keyword>
<dbReference type="Proteomes" id="UP001595909">
    <property type="component" value="Unassembled WGS sequence"/>
</dbReference>
<feature type="transmembrane region" description="Helical" evidence="1">
    <location>
        <begin position="208"/>
        <end position="233"/>
    </location>
</feature>
<evidence type="ECO:0000256" key="1">
    <source>
        <dbReference type="SAM" id="Phobius"/>
    </source>
</evidence>
<feature type="transmembrane region" description="Helical" evidence="1">
    <location>
        <begin position="61"/>
        <end position="81"/>
    </location>
</feature>
<feature type="transmembrane region" description="Helical" evidence="1">
    <location>
        <begin position="115"/>
        <end position="136"/>
    </location>
</feature>
<evidence type="ECO:0000313" key="2">
    <source>
        <dbReference type="EMBL" id="MFC4830883.1"/>
    </source>
</evidence>
<feature type="transmembrane region" description="Helical" evidence="1">
    <location>
        <begin position="305"/>
        <end position="325"/>
    </location>
</feature>
<feature type="transmembrane region" description="Helical" evidence="1">
    <location>
        <begin position="148"/>
        <end position="167"/>
    </location>
</feature>
<keyword evidence="1" id="KW-1133">Transmembrane helix</keyword>
<gene>
    <name evidence="2" type="ORF">ACFPEL_00555</name>
</gene>
<reference evidence="3" key="1">
    <citation type="journal article" date="2019" name="Int. J. Syst. Evol. Microbiol.">
        <title>The Global Catalogue of Microorganisms (GCM) 10K type strain sequencing project: providing services to taxonomists for standard genome sequencing and annotation.</title>
        <authorList>
            <consortium name="The Broad Institute Genomics Platform"/>
            <consortium name="The Broad Institute Genome Sequencing Center for Infectious Disease"/>
            <person name="Wu L."/>
            <person name="Ma J."/>
        </authorList>
    </citation>
    <scope>NUCLEOTIDE SEQUENCE [LARGE SCALE GENOMIC DNA]</scope>
    <source>
        <strain evidence="3">CCUG 50347</strain>
    </source>
</reference>
<keyword evidence="1" id="KW-0812">Transmembrane</keyword>
<evidence type="ECO:0000313" key="3">
    <source>
        <dbReference type="Proteomes" id="UP001595909"/>
    </source>
</evidence>
<proteinExistence type="predicted"/>
<keyword evidence="1" id="KW-0472">Membrane</keyword>
<accession>A0ABV9R9M9</accession>
<protein>
    <submittedName>
        <fullName evidence="2">DUF998 domain-containing protein</fullName>
    </submittedName>
</protein>
<dbReference type="InterPro" id="IPR009339">
    <property type="entry name" value="DUF998"/>
</dbReference>
<sequence>MTTEAPRERLRGPVLVALAVTAPLLLVVGGLVAESVQPPGTYDAVGQTVSTLAGRGATDRWIMATVLAAMGVIYLVVALGLRHVPRPARLLLGVGGVAVVVAALAAQPAHGSSTIHMTATVTGLLAFIAWTVPLAADRGLDPGLRRDSAVALAAMAAALGWLCAQAWTDGTWLGAAERAILLVQTVWPVRVAVASWRGPMGRPWGGAGWTTLALAVLAPVVLVVGLGAAQSAWPGPDPWNQSLSALSGLAATSRWIMAATLGVAAVLHVLVAAGLRPRVPSAAWVLLGTAGVMLLVAALNPQPVGGYSAVHMVAAGLAWLAYSLWPLGLAFSPSAPPWLRRGSATVVVVLAVLVAWFTVQLITGGTWYGSSQRIVMLVQSVWPVVVAAALLTHRPVR</sequence>
<feature type="transmembrane region" description="Helical" evidence="1">
    <location>
        <begin position="253"/>
        <end position="275"/>
    </location>
</feature>
<feature type="transmembrane region" description="Helical" evidence="1">
    <location>
        <begin position="179"/>
        <end position="196"/>
    </location>
</feature>
<feature type="transmembrane region" description="Helical" evidence="1">
    <location>
        <begin position="282"/>
        <end position="299"/>
    </location>
</feature>
<feature type="transmembrane region" description="Helical" evidence="1">
    <location>
        <begin position="12"/>
        <end position="33"/>
    </location>
</feature>
<name>A0ABV9R9M9_9PSEU</name>
<dbReference type="EMBL" id="JBHSIM010000001">
    <property type="protein sequence ID" value="MFC4830883.1"/>
    <property type="molecule type" value="Genomic_DNA"/>
</dbReference>
<comment type="caution">
    <text evidence="2">The sequence shown here is derived from an EMBL/GenBank/DDBJ whole genome shotgun (WGS) entry which is preliminary data.</text>
</comment>